<feature type="transmembrane region" description="Helical" evidence="6">
    <location>
        <begin position="96"/>
        <end position="120"/>
    </location>
</feature>
<evidence type="ECO:0000256" key="6">
    <source>
        <dbReference type="RuleBase" id="RU361218"/>
    </source>
</evidence>
<accession>V4AJ10</accession>
<dbReference type="Pfam" id="PF00335">
    <property type="entry name" value="Tetraspanin"/>
    <property type="match status" value="1"/>
</dbReference>
<dbReference type="InterPro" id="IPR000301">
    <property type="entry name" value="Tetraspanin_animals"/>
</dbReference>
<evidence type="ECO:0000313" key="7">
    <source>
        <dbReference type="EMBL" id="ESP04134.1"/>
    </source>
</evidence>
<keyword evidence="5 6" id="KW-0472">Membrane</keyword>
<dbReference type="CTD" id="20250485"/>
<dbReference type="PRINTS" id="PR00259">
    <property type="entry name" value="TMFOUR"/>
</dbReference>
<dbReference type="CDD" id="cd03127">
    <property type="entry name" value="tetraspanin_LEL"/>
    <property type="match status" value="1"/>
</dbReference>
<evidence type="ECO:0000256" key="5">
    <source>
        <dbReference type="ARBA" id="ARBA00023136"/>
    </source>
</evidence>
<gene>
    <name evidence="7" type="ORF">LOTGIDRAFT_237549</name>
</gene>
<feature type="transmembrane region" description="Helical" evidence="6">
    <location>
        <begin position="235"/>
        <end position="258"/>
    </location>
</feature>
<name>V4AJ10_LOTGI</name>
<comment type="subcellular location">
    <subcellularLocation>
        <location evidence="1 6">Membrane</location>
        <topology evidence="1 6">Multi-pass membrane protein</topology>
    </subcellularLocation>
</comment>
<evidence type="ECO:0000256" key="4">
    <source>
        <dbReference type="ARBA" id="ARBA00022989"/>
    </source>
</evidence>
<organism evidence="7 8">
    <name type="scientific">Lottia gigantea</name>
    <name type="common">Giant owl limpet</name>
    <dbReference type="NCBI Taxonomy" id="225164"/>
    <lineage>
        <taxon>Eukaryota</taxon>
        <taxon>Metazoa</taxon>
        <taxon>Spiralia</taxon>
        <taxon>Lophotrochozoa</taxon>
        <taxon>Mollusca</taxon>
        <taxon>Gastropoda</taxon>
        <taxon>Patellogastropoda</taxon>
        <taxon>Lottioidea</taxon>
        <taxon>Lottiidae</taxon>
        <taxon>Lottia</taxon>
    </lineage>
</organism>
<dbReference type="PANTHER" id="PTHR19282:SF519">
    <property type="entry name" value="TETRASPANIN"/>
    <property type="match status" value="1"/>
</dbReference>
<sequence>MVQSKSCMAGCAGKTARVLLIVFNILFAVCGVTILAVGIWLRVDPSVVQLQELVNLDSKNPNLANAAYILIGFGGFMLLVSVFGCCGGIQKSRILLGLYIACLVIIFIGQITAGILAALYKTDVEHTIESNLLGVLENDYKPGRTKYTQPWDYVQVWLHCCGVHNYTDYKDIKFGVGQMVPLTCCILENEDPNDPMPKNNTRCQLEANQTVAGEFLKPLGCLDGVTNAIKEYDGILIGVAIGIAVIEILGILLACCVCKNIHSEKLA</sequence>
<dbReference type="OrthoDB" id="438211at2759"/>
<evidence type="ECO:0000256" key="1">
    <source>
        <dbReference type="ARBA" id="ARBA00004141"/>
    </source>
</evidence>
<dbReference type="AlphaFoldDB" id="V4AJ10"/>
<dbReference type="InterPro" id="IPR008952">
    <property type="entry name" value="Tetraspanin_EC2_sf"/>
</dbReference>
<feature type="transmembrane region" description="Helical" evidence="6">
    <location>
        <begin position="21"/>
        <end position="43"/>
    </location>
</feature>
<keyword evidence="3 6" id="KW-0812">Transmembrane</keyword>
<dbReference type="SUPFAM" id="SSF48652">
    <property type="entry name" value="Tetraspanin"/>
    <property type="match status" value="1"/>
</dbReference>
<evidence type="ECO:0000256" key="3">
    <source>
        <dbReference type="ARBA" id="ARBA00022692"/>
    </source>
</evidence>
<keyword evidence="8" id="KW-1185">Reference proteome</keyword>
<dbReference type="OMA" id="FARFIFV"/>
<reference evidence="7 8" key="1">
    <citation type="journal article" date="2013" name="Nature">
        <title>Insights into bilaterian evolution from three spiralian genomes.</title>
        <authorList>
            <person name="Simakov O."/>
            <person name="Marletaz F."/>
            <person name="Cho S.J."/>
            <person name="Edsinger-Gonzales E."/>
            <person name="Havlak P."/>
            <person name="Hellsten U."/>
            <person name="Kuo D.H."/>
            <person name="Larsson T."/>
            <person name="Lv J."/>
            <person name="Arendt D."/>
            <person name="Savage R."/>
            <person name="Osoegawa K."/>
            <person name="de Jong P."/>
            <person name="Grimwood J."/>
            <person name="Chapman J.A."/>
            <person name="Shapiro H."/>
            <person name="Aerts A."/>
            <person name="Otillar R.P."/>
            <person name="Terry A.Y."/>
            <person name="Boore J.L."/>
            <person name="Grigoriev I.V."/>
            <person name="Lindberg D.R."/>
            <person name="Seaver E.C."/>
            <person name="Weisblat D.A."/>
            <person name="Putnam N.H."/>
            <person name="Rokhsar D.S."/>
        </authorList>
    </citation>
    <scope>NUCLEOTIDE SEQUENCE [LARGE SCALE GENOMIC DNA]</scope>
</reference>
<dbReference type="RefSeq" id="XP_009045219.1">
    <property type="nucleotide sequence ID" value="XM_009046971.1"/>
</dbReference>
<dbReference type="KEGG" id="lgi:LOTGIDRAFT_237549"/>
<proteinExistence type="inferred from homology"/>
<dbReference type="PIRSF" id="PIRSF002419">
    <property type="entry name" value="Tetraspanin"/>
    <property type="match status" value="1"/>
</dbReference>
<dbReference type="HOGENOM" id="CLU_055524_3_0_1"/>
<evidence type="ECO:0000256" key="2">
    <source>
        <dbReference type="ARBA" id="ARBA00006840"/>
    </source>
</evidence>
<dbReference type="EMBL" id="KB199882">
    <property type="protein sequence ID" value="ESP04134.1"/>
    <property type="molecule type" value="Genomic_DNA"/>
</dbReference>
<dbReference type="InterPro" id="IPR018499">
    <property type="entry name" value="Tetraspanin/Peripherin"/>
</dbReference>
<dbReference type="PANTHER" id="PTHR19282">
    <property type="entry name" value="TETRASPANIN"/>
    <property type="match status" value="1"/>
</dbReference>
<dbReference type="GeneID" id="20250485"/>
<dbReference type="GO" id="GO:0005886">
    <property type="term" value="C:plasma membrane"/>
    <property type="evidence" value="ECO:0007669"/>
    <property type="project" value="TreeGrafter"/>
</dbReference>
<comment type="similarity">
    <text evidence="2 6">Belongs to the tetraspanin (TM4SF) family.</text>
</comment>
<protein>
    <recommendedName>
        <fullName evidence="6">Tetraspanin</fullName>
    </recommendedName>
</protein>
<keyword evidence="4 6" id="KW-1133">Transmembrane helix</keyword>
<feature type="transmembrane region" description="Helical" evidence="6">
    <location>
        <begin position="63"/>
        <end position="84"/>
    </location>
</feature>
<dbReference type="Gene3D" id="1.10.1450.10">
    <property type="entry name" value="Tetraspanin"/>
    <property type="match status" value="1"/>
</dbReference>
<dbReference type="Proteomes" id="UP000030746">
    <property type="component" value="Unassembled WGS sequence"/>
</dbReference>
<evidence type="ECO:0000313" key="8">
    <source>
        <dbReference type="Proteomes" id="UP000030746"/>
    </source>
</evidence>
<dbReference type="STRING" id="225164.V4AJ10"/>